<feature type="domain" description="VWFA" evidence="2">
    <location>
        <begin position="33"/>
        <end position="217"/>
    </location>
</feature>
<dbReference type="RefSeq" id="WP_129252983.1">
    <property type="nucleotide sequence ID" value="NZ_SAXA01000002.1"/>
</dbReference>
<dbReference type="AlphaFoldDB" id="A0A4Q1JPG0"/>
<proteinExistence type="predicted"/>
<comment type="caution">
    <text evidence="3">The sequence shown here is derived from an EMBL/GenBank/DDBJ whole genome shotgun (WGS) entry which is preliminary data.</text>
</comment>
<sequence length="457" mass="51798">MKRLLNYSIFLFISLITTQALAQKIKTVKEKTRILFIFDASQSMNGKWEKSKKIDVARDFLIEMIDSLEFEHGVEMALRLYGHQSSFPPQDCGDTKLEVPFSEDNAVIIRQTLQYISPKGTTPIAYALSQAAYDFPESKVLVRNIVVLITDGVDACDGDPCAVSDELQKKGIILKPFIIGIGLDRRFQKSFECVGEFLEVSKEKDFGGILHYVISQVLDKTSMQVNLLDENDEPKESDVPMSFYNHTTGKLRYQYMHTMNTMGLPDTLFIDPLIPYDITVHTIPKLEMDSIRITPGKHSIVGFRAVQGKLKITSLRNSMLKNLSCLVKKNGDIINVQAIDYPQKYLIGNYDLELLTLPRIKIDNINIKASETTVIDVPQPGMVTVFKPTYGPCDLFIKQDGKMIWVCALDSRELRKTLTLQPGNYHLVFRSKTAHLSHYTKKRSFIIHSGCSIAIRL</sequence>
<name>A0A4Q1JPG0_9BACT</name>
<organism evidence="3 4">
    <name type="scientific">Ancylomarina salipaludis</name>
    <dbReference type="NCBI Taxonomy" id="2501299"/>
    <lineage>
        <taxon>Bacteria</taxon>
        <taxon>Pseudomonadati</taxon>
        <taxon>Bacteroidota</taxon>
        <taxon>Bacteroidia</taxon>
        <taxon>Marinilabiliales</taxon>
        <taxon>Marinifilaceae</taxon>
        <taxon>Ancylomarina</taxon>
    </lineage>
</organism>
<protein>
    <submittedName>
        <fullName evidence="3">VWA domain-containing protein</fullName>
    </submittedName>
</protein>
<keyword evidence="4" id="KW-1185">Reference proteome</keyword>
<evidence type="ECO:0000256" key="1">
    <source>
        <dbReference type="SAM" id="SignalP"/>
    </source>
</evidence>
<dbReference type="InterPro" id="IPR036465">
    <property type="entry name" value="vWFA_dom_sf"/>
</dbReference>
<dbReference type="Pfam" id="PF00092">
    <property type="entry name" value="VWA"/>
    <property type="match status" value="1"/>
</dbReference>
<evidence type="ECO:0000313" key="4">
    <source>
        <dbReference type="Proteomes" id="UP000289703"/>
    </source>
</evidence>
<feature type="signal peptide" evidence="1">
    <location>
        <begin position="1"/>
        <end position="22"/>
    </location>
</feature>
<accession>A0A4Q1JPG0</accession>
<dbReference type="Proteomes" id="UP000289703">
    <property type="component" value="Unassembled WGS sequence"/>
</dbReference>
<dbReference type="SUPFAM" id="SSF53300">
    <property type="entry name" value="vWA-like"/>
    <property type="match status" value="1"/>
</dbReference>
<dbReference type="PROSITE" id="PS50234">
    <property type="entry name" value="VWFA"/>
    <property type="match status" value="1"/>
</dbReference>
<keyword evidence="1" id="KW-0732">Signal</keyword>
<evidence type="ECO:0000259" key="2">
    <source>
        <dbReference type="PROSITE" id="PS50234"/>
    </source>
</evidence>
<dbReference type="InterPro" id="IPR002035">
    <property type="entry name" value="VWF_A"/>
</dbReference>
<feature type="chain" id="PRO_5020376531" evidence="1">
    <location>
        <begin position="23"/>
        <end position="457"/>
    </location>
</feature>
<dbReference type="OrthoDB" id="5348860at2"/>
<evidence type="ECO:0000313" key="3">
    <source>
        <dbReference type="EMBL" id="RXQ96712.1"/>
    </source>
</evidence>
<gene>
    <name evidence="3" type="ORF">EO244_03525</name>
</gene>
<dbReference type="Gene3D" id="3.40.50.410">
    <property type="entry name" value="von Willebrand factor, type A domain"/>
    <property type="match status" value="2"/>
</dbReference>
<dbReference type="EMBL" id="SAXA01000002">
    <property type="protein sequence ID" value="RXQ96712.1"/>
    <property type="molecule type" value="Genomic_DNA"/>
</dbReference>
<reference evidence="3 4" key="1">
    <citation type="submission" date="2019-01" db="EMBL/GenBank/DDBJ databases">
        <title>Ancylomarina salipaludis sp. nov., isolated from a salt marsh.</title>
        <authorList>
            <person name="Yoon J.-H."/>
        </authorList>
    </citation>
    <scope>NUCLEOTIDE SEQUENCE [LARGE SCALE GENOMIC DNA]</scope>
    <source>
        <strain evidence="3 4">SHSM-M15</strain>
    </source>
</reference>
<dbReference type="SMART" id="SM00327">
    <property type="entry name" value="VWA"/>
    <property type="match status" value="1"/>
</dbReference>